<organism evidence="2 3">
    <name type="scientific">Ovis aries</name>
    <name type="common">Sheep</name>
    <dbReference type="NCBI Taxonomy" id="9940"/>
    <lineage>
        <taxon>Eukaryota</taxon>
        <taxon>Metazoa</taxon>
        <taxon>Chordata</taxon>
        <taxon>Craniata</taxon>
        <taxon>Vertebrata</taxon>
        <taxon>Euteleostomi</taxon>
        <taxon>Mammalia</taxon>
        <taxon>Eutheria</taxon>
        <taxon>Laurasiatheria</taxon>
        <taxon>Artiodactyla</taxon>
        <taxon>Ruminantia</taxon>
        <taxon>Pecora</taxon>
        <taxon>Bovidae</taxon>
        <taxon>Caprinae</taxon>
        <taxon>Ovis</taxon>
    </lineage>
</organism>
<comment type="caution">
    <text evidence="2">The sequence shown here is derived from an EMBL/GenBank/DDBJ whole genome shotgun (WGS) entry which is preliminary data.</text>
</comment>
<accession>A0A836AA56</accession>
<proteinExistence type="predicted"/>
<evidence type="ECO:0000256" key="1">
    <source>
        <dbReference type="SAM" id="MobiDB-lite"/>
    </source>
</evidence>
<dbReference type="EMBL" id="JAEMGP010000011">
    <property type="protein sequence ID" value="KAG5203272.1"/>
    <property type="molecule type" value="Genomic_DNA"/>
</dbReference>
<protein>
    <submittedName>
        <fullName evidence="2">Uncharacterized protein</fullName>
    </submittedName>
</protein>
<dbReference type="Proteomes" id="UP000664991">
    <property type="component" value="Unassembled WGS sequence"/>
</dbReference>
<evidence type="ECO:0000313" key="3">
    <source>
        <dbReference type="Proteomes" id="UP000664991"/>
    </source>
</evidence>
<evidence type="ECO:0000313" key="2">
    <source>
        <dbReference type="EMBL" id="KAG5203272.1"/>
    </source>
</evidence>
<dbReference type="AlphaFoldDB" id="A0A836AA56"/>
<name>A0A836AA56_SHEEP</name>
<feature type="region of interest" description="Disordered" evidence="1">
    <location>
        <begin position="64"/>
        <end position="83"/>
    </location>
</feature>
<feature type="region of interest" description="Disordered" evidence="1">
    <location>
        <begin position="88"/>
        <end position="129"/>
    </location>
</feature>
<gene>
    <name evidence="2" type="ORF">JEQ12_002855</name>
</gene>
<reference evidence="2 3" key="1">
    <citation type="submission" date="2020-12" db="EMBL/GenBank/DDBJ databases">
        <title>De novo assembly of Tibetan sheep genome.</title>
        <authorList>
            <person name="Li X."/>
        </authorList>
    </citation>
    <scope>NUCLEOTIDE SEQUENCE [LARGE SCALE GENOMIC DNA]</scope>
    <source>
        <tissue evidence="2">Heart</tissue>
    </source>
</reference>
<sequence length="149" mass="16195">MVSITPDLNAVHRAQRCCRLLLQKLSLTRLNKAKETNPFIQNGSTKFLSICRVIYKFHHISSQVPSSWGGGEKTQGCTSPSTGLFSLLTRPDCSDGPTKGHSSEASVAGSEGGRDPEGTSQMPLLRRPVVAEMQKVYASRKHSSKVGPR</sequence>